<gene>
    <name evidence="5" type="ORF">DKM44_07910</name>
</gene>
<dbReference type="InterPro" id="IPR050659">
    <property type="entry name" value="Peptidase_M24B"/>
</dbReference>
<evidence type="ECO:0000313" key="5">
    <source>
        <dbReference type="EMBL" id="AWN23158.1"/>
    </source>
</evidence>
<dbReference type="PRINTS" id="PR00599">
    <property type="entry name" value="MAPEPTIDASE"/>
</dbReference>
<dbReference type="SUPFAM" id="SSF53092">
    <property type="entry name" value="Creatinase/prolidase N-terminal domain"/>
    <property type="match status" value="1"/>
</dbReference>
<keyword evidence="5" id="KW-0645">Protease</keyword>
<dbReference type="InterPro" id="IPR036005">
    <property type="entry name" value="Creatinase/aminopeptidase-like"/>
</dbReference>
<feature type="domain" description="Creatinase N-terminal" evidence="4">
    <location>
        <begin position="5"/>
        <end position="125"/>
    </location>
</feature>
<dbReference type="GO" id="GO:0004177">
    <property type="term" value="F:aminopeptidase activity"/>
    <property type="evidence" value="ECO:0007669"/>
    <property type="project" value="UniProtKB-KW"/>
</dbReference>
<evidence type="ECO:0000256" key="2">
    <source>
        <dbReference type="ARBA" id="ARBA00022801"/>
    </source>
</evidence>
<dbReference type="OrthoDB" id="9806388at2"/>
<evidence type="ECO:0000256" key="1">
    <source>
        <dbReference type="ARBA" id="ARBA00022723"/>
    </source>
</evidence>
<evidence type="ECO:0000259" key="4">
    <source>
        <dbReference type="Pfam" id="PF01321"/>
    </source>
</evidence>
<dbReference type="AlphaFoldDB" id="A0A2Z3JNN3"/>
<evidence type="ECO:0000259" key="3">
    <source>
        <dbReference type="Pfam" id="PF00557"/>
    </source>
</evidence>
<reference evidence="5 6" key="1">
    <citation type="submission" date="2018-05" db="EMBL/GenBank/DDBJ databases">
        <title>Complete Genome Sequence of Deinococcus sp. strain 17bor-2.</title>
        <authorList>
            <person name="Srinivasan S."/>
        </authorList>
    </citation>
    <scope>NUCLEOTIDE SEQUENCE [LARGE SCALE GENOMIC DNA]</scope>
    <source>
        <strain evidence="5 6">17bor-2</strain>
    </source>
</reference>
<dbReference type="Proteomes" id="UP000245368">
    <property type="component" value="Chromosome"/>
</dbReference>
<dbReference type="InterPro" id="IPR029149">
    <property type="entry name" value="Creatin/AminoP/Spt16_N"/>
</dbReference>
<dbReference type="Pfam" id="PF00557">
    <property type="entry name" value="Peptidase_M24"/>
    <property type="match status" value="1"/>
</dbReference>
<dbReference type="PANTHER" id="PTHR46112">
    <property type="entry name" value="AMINOPEPTIDASE"/>
    <property type="match status" value="1"/>
</dbReference>
<accession>A0A2Z3JNN3</accession>
<dbReference type="RefSeq" id="WP_109826752.1">
    <property type="nucleotide sequence ID" value="NZ_CP029494.1"/>
</dbReference>
<dbReference type="InterPro" id="IPR000994">
    <property type="entry name" value="Pept_M24"/>
</dbReference>
<feature type="domain" description="Peptidase M24" evidence="3">
    <location>
        <begin position="133"/>
        <end position="336"/>
    </location>
</feature>
<dbReference type="Gene3D" id="3.90.230.10">
    <property type="entry name" value="Creatinase/methionine aminopeptidase superfamily"/>
    <property type="match status" value="1"/>
</dbReference>
<dbReference type="GO" id="GO:0008235">
    <property type="term" value="F:metalloexopeptidase activity"/>
    <property type="evidence" value="ECO:0007669"/>
    <property type="project" value="UniProtKB-ARBA"/>
</dbReference>
<proteinExistence type="predicted"/>
<protein>
    <submittedName>
        <fullName evidence="5">Aminopeptidase</fullName>
    </submittedName>
</protein>
<keyword evidence="2" id="KW-0378">Hydrolase</keyword>
<dbReference type="KEGG" id="dez:DKM44_07910"/>
<dbReference type="EMBL" id="CP029494">
    <property type="protein sequence ID" value="AWN23158.1"/>
    <property type="molecule type" value="Genomic_DNA"/>
</dbReference>
<dbReference type="InterPro" id="IPR000587">
    <property type="entry name" value="Creatinase_N"/>
</dbReference>
<dbReference type="Gene3D" id="3.40.350.10">
    <property type="entry name" value="Creatinase/prolidase N-terminal domain"/>
    <property type="match status" value="1"/>
</dbReference>
<organism evidence="5 6">
    <name type="scientific">Deinococcus irradiatisoli</name>
    <dbReference type="NCBI Taxonomy" id="2202254"/>
    <lineage>
        <taxon>Bacteria</taxon>
        <taxon>Thermotogati</taxon>
        <taxon>Deinococcota</taxon>
        <taxon>Deinococci</taxon>
        <taxon>Deinococcales</taxon>
        <taxon>Deinococcaceae</taxon>
        <taxon>Deinococcus</taxon>
    </lineage>
</organism>
<dbReference type="SUPFAM" id="SSF55920">
    <property type="entry name" value="Creatinase/aminopeptidase"/>
    <property type="match status" value="1"/>
</dbReference>
<evidence type="ECO:0000313" key="6">
    <source>
        <dbReference type="Proteomes" id="UP000245368"/>
    </source>
</evidence>
<dbReference type="InterPro" id="IPR001131">
    <property type="entry name" value="Peptidase_M24B_aminopep-P_CS"/>
</dbReference>
<name>A0A2Z3JNN3_9DEIO</name>
<dbReference type="Pfam" id="PF01321">
    <property type="entry name" value="Creatinase_N"/>
    <property type="match status" value="1"/>
</dbReference>
<sequence length="350" mass="37342">MSSVLEALRPAMAEAGVDALWISQPENLRYLSGFSSPEDAKLLITPDGATLYTDGRYTVQAAQEVEVPVHIARPPATLEHAASHLAGRRVGFEAAHLSVAAHQELQQHWQAELVALSGLVEKLRLTKSPAEIEAIRSAQAIADAAFERVRPQIKAGVREVDIAWALDTAMRDLGAEGPAFETIVASGVRGALPHGRASHKVLAESELVTLDFGAKVGGYHSDMTRTLAIGEVSESLRRIYNAVLDAEEAALSAIRPGVRTADLDTLARGVLAGFDLAEAFTHSLGHGVGLHIHEGPSLRATSEEVLAPGMVVTVEPGVYIEHLGGVRIEDLVLVTEQGSEVLSRSPKERL</sequence>
<dbReference type="GO" id="GO:0046872">
    <property type="term" value="F:metal ion binding"/>
    <property type="evidence" value="ECO:0007669"/>
    <property type="project" value="UniProtKB-KW"/>
</dbReference>
<keyword evidence="1" id="KW-0479">Metal-binding</keyword>
<dbReference type="PANTHER" id="PTHR46112:SF3">
    <property type="entry name" value="AMINOPEPTIDASE YPDF"/>
    <property type="match status" value="1"/>
</dbReference>
<keyword evidence="5" id="KW-0031">Aminopeptidase</keyword>
<dbReference type="InterPro" id="IPR001714">
    <property type="entry name" value="Pept_M24_MAP"/>
</dbReference>
<dbReference type="CDD" id="cd01092">
    <property type="entry name" value="APP-like"/>
    <property type="match status" value="1"/>
</dbReference>
<dbReference type="PROSITE" id="PS00491">
    <property type="entry name" value="PROLINE_PEPTIDASE"/>
    <property type="match status" value="1"/>
</dbReference>
<keyword evidence="6" id="KW-1185">Reference proteome</keyword>